<sequence length="203" mass="23426">MSPMDKTEIKRTLLANNLTMSYVSSPTYKKIILEREGDEVGRFSAGGGLIGNNPHIFDTGETIDMGISLDDDLQKHKLSKLMVAALCKMLILEYPKIRKDQFFLIDSDASGGFWDAIGMKEGRYSDMEKRVRYGNKRKMEGEGYHKIITFSDMSYWALHERLGDSGEEKKRRLKNTNKKTHKKKGKKTRRNVKSRRVRLNLKM</sequence>
<accession>A0A6C0HQ80</accession>
<organism evidence="2">
    <name type="scientific">viral metagenome</name>
    <dbReference type="NCBI Taxonomy" id="1070528"/>
    <lineage>
        <taxon>unclassified sequences</taxon>
        <taxon>metagenomes</taxon>
        <taxon>organismal metagenomes</taxon>
    </lineage>
</organism>
<evidence type="ECO:0000313" key="2">
    <source>
        <dbReference type="EMBL" id="QHT82296.1"/>
    </source>
</evidence>
<reference evidence="2" key="1">
    <citation type="journal article" date="2020" name="Nature">
        <title>Giant virus diversity and host interactions through global metagenomics.</title>
        <authorList>
            <person name="Schulz F."/>
            <person name="Roux S."/>
            <person name="Paez-Espino D."/>
            <person name="Jungbluth S."/>
            <person name="Walsh D.A."/>
            <person name="Denef V.J."/>
            <person name="McMahon K.D."/>
            <person name="Konstantinidis K.T."/>
            <person name="Eloe-Fadrosh E.A."/>
            <person name="Kyrpides N.C."/>
            <person name="Woyke T."/>
        </authorList>
    </citation>
    <scope>NUCLEOTIDE SEQUENCE</scope>
    <source>
        <strain evidence="2">GVMAG-M-3300023184-161</strain>
    </source>
</reference>
<dbReference type="EMBL" id="MN739997">
    <property type="protein sequence ID" value="QHT82296.1"/>
    <property type="molecule type" value="Genomic_DNA"/>
</dbReference>
<protein>
    <recommendedName>
        <fullName evidence="3">N-acetyltransferase domain-containing protein</fullName>
    </recommendedName>
</protein>
<proteinExistence type="predicted"/>
<evidence type="ECO:0000256" key="1">
    <source>
        <dbReference type="SAM" id="MobiDB-lite"/>
    </source>
</evidence>
<evidence type="ECO:0008006" key="3">
    <source>
        <dbReference type="Google" id="ProtNLM"/>
    </source>
</evidence>
<dbReference type="AlphaFoldDB" id="A0A6C0HQ80"/>
<name>A0A6C0HQ80_9ZZZZ</name>
<feature type="compositionally biased region" description="Basic residues" evidence="1">
    <location>
        <begin position="171"/>
        <end position="203"/>
    </location>
</feature>
<feature type="region of interest" description="Disordered" evidence="1">
    <location>
        <begin position="166"/>
        <end position="203"/>
    </location>
</feature>